<evidence type="ECO:0000313" key="3">
    <source>
        <dbReference type="Proteomes" id="UP000289340"/>
    </source>
</evidence>
<sequence length="84" mass="9298">MSDVSDDATPTWFDPCLDPSSPYHIHPSENPSSVSISPTLDGNNYHSWSRSIRMALISKNKIGFLVGTIPAPDVHSPSYPSWER</sequence>
<gene>
    <name evidence="2" type="ORF">D0Y65_026491</name>
</gene>
<accession>A0A445IK80</accession>
<dbReference type="Proteomes" id="UP000289340">
    <property type="component" value="Chromosome 10"/>
</dbReference>
<dbReference type="Pfam" id="PF14244">
    <property type="entry name" value="Retrotran_gag_3"/>
    <property type="match status" value="1"/>
</dbReference>
<reference evidence="2 3" key="1">
    <citation type="submission" date="2018-09" db="EMBL/GenBank/DDBJ databases">
        <title>A high-quality reference genome of wild soybean provides a powerful tool to mine soybean genomes.</title>
        <authorList>
            <person name="Xie M."/>
            <person name="Chung C.Y.L."/>
            <person name="Li M.-W."/>
            <person name="Wong F.-L."/>
            <person name="Chan T.-F."/>
            <person name="Lam H.-M."/>
        </authorList>
    </citation>
    <scope>NUCLEOTIDE SEQUENCE [LARGE SCALE GENOMIC DNA]</scope>
    <source>
        <strain evidence="3">cv. W05</strain>
        <tissue evidence="2">Hypocotyl of etiolated seedlings</tissue>
    </source>
</reference>
<dbReference type="PANTHER" id="PTHR37610">
    <property type="entry name" value="CCHC-TYPE DOMAIN-CONTAINING PROTEIN"/>
    <property type="match status" value="1"/>
</dbReference>
<evidence type="ECO:0000259" key="1">
    <source>
        <dbReference type="Pfam" id="PF14244"/>
    </source>
</evidence>
<dbReference type="AlphaFoldDB" id="A0A445IK80"/>
<organism evidence="2 3">
    <name type="scientific">Glycine soja</name>
    <name type="common">Wild soybean</name>
    <dbReference type="NCBI Taxonomy" id="3848"/>
    <lineage>
        <taxon>Eukaryota</taxon>
        <taxon>Viridiplantae</taxon>
        <taxon>Streptophyta</taxon>
        <taxon>Embryophyta</taxon>
        <taxon>Tracheophyta</taxon>
        <taxon>Spermatophyta</taxon>
        <taxon>Magnoliopsida</taxon>
        <taxon>eudicotyledons</taxon>
        <taxon>Gunneridae</taxon>
        <taxon>Pentapetalae</taxon>
        <taxon>rosids</taxon>
        <taxon>fabids</taxon>
        <taxon>Fabales</taxon>
        <taxon>Fabaceae</taxon>
        <taxon>Papilionoideae</taxon>
        <taxon>50 kb inversion clade</taxon>
        <taxon>NPAAA clade</taxon>
        <taxon>indigoferoid/millettioid clade</taxon>
        <taxon>Phaseoleae</taxon>
        <taxon>Glycine</taxon>
        <taxon>Glycine subgen. Soja</taxon>
    </lineage>
</organism>
<keyword evidence="3" id="KW-1185">Reference proteome</keyword>
<dbReference type="PANTHER" id="PTHR37610:SF55">
    <property type="entry name" value="RETROTRANSPOSON COPIA-LIKE N-TERMINAL DOMAIN-CONTAINING PROTEIN"/>
    <property type="match status" value="1"/>
</dbReference>
<comment type="caution">
    <text evidence="2">The sequence shown here is derived from an EMBL/GenBank/DDBJ whole genome shotgun (WGS) entry which is preliminary data.</text>
</comment>
<proteinExistence type="predicted"/>
<dbReference type="EMBL" id="QZWG01000010">
    <property type="protein sequence ID" value="RZB86466.1"/>
    <property type="molecule type" value="Genomic_DNA"/>
</dbReference>
<feature type="domain" description="Retrotransposon Copia-like N-terminal" evidence="1">
    <location>
        <begin position="26"/>
        <end position="73"/>
    </location>
</feature>
<evidence type="ECO:0000313" key="2">
    <source>
        <dbReference type="EMBL" id="RZB86466.1"/>
    </source>
</evidence>
<protein>
    <recommendedName>
        <fullName evidence="1">Retrotransposon Copia-like N-terminal domain-containing protein</fullName>
    </recommendedName>
</protein>
<dbReference type="InterPro" id="IPR029472">
    <property type="entry name" value="Copia-like_N"/>
</dbReference>
<name>A0A445IK80_GLYSO</name>